<comment type="caution">
    <text evidence="3">The sequence shown here is derived from an EMBL/GenBank/DDBJ whole genome shotgun (WGS) entry which is preliminary data.</text>
</comment>
<dbReference type="InterPro" id="IPR017819">
    <property type="entry name" value="Plasmid_partition_RepB"/>
</dbReference>
<dbReference type="InterPro" id="IPR050336">
    <property type="entry name" value="Chromosome_partition/occlusion"/>
</dbReference>
<dbReference type="PANTHER" id="PTHR33375">
    <property type="entry name" value="CHROMOSOME-PARTITIONING PROTEIN PARB-RELATED"/>
    <property type="match status" value="1"/>
</dbReference>
<evidence type="ECO:0000259" key="2">
    <source>
        <dbReference type="SMART" id="SM00470"/>
    </source>
</evidence>
<dbReference type="Pfam" id="PF02195">
    <property type="entry name" value="ParB_N"/>
    <property type="match status" value="1"/>
</dbReference>
<dbReference type="InterPro" id="IPR037972">
    <property type="entry name" value="RepB_N"/>
</dbReference>
<dbReference type="EMBL" id="JBHTMA010000004">
    <property type="protein sequence ID" value="MFD1225922.1"/>
    <property type="molecule type" value="Genomic_DNA"/>
</dbReference>
<dbReference type="CDD" id="cd16405">
    <property type="entry name" value="RepB_like_N"/>
    <property type="match status" value="1"/>
</dbReference>
<dbReference type="SUPFAM" id="SSF109709">
    <property type="entry name" value="KorB DNA-binding domain-like"/>
    <property type="match status" value="1"/>
</dbReference>
<dbReference type="SUPFAM" id="SSF110849">
    <property type="entry name" value="ParB/Sulfiredoxin"/>
    <property type="match status" value="1"/>
</dbReference>
<organism evidence="3 4">
    <name type="scientific">Pseudochrobactrum kiredjianiae</name>
    <dbReference type="NCBI Taxonomy" id="386305"/>
    <lineage>
        <taxon>Bacteria</taxon>
        <taxon>Pseudomonadati</taxon>
        <taxon>Pseudomonadota</taxon>
        <taxon>Alphaproteobacteria</taxon>
        <taxon>Hyphomicrobiales</taxon>
        <taxon>Brucellaceae</taxon>
        <taxon>Pseudochrobactrum</taxon>
    </lineage>
</organism>
<sequence length="331" mass="37190">MARKNLLANITSSLNEANELEKVAQTPNGIRSEYTKRGASKSMLQSLDDLAEASILMNDGEAIVSLDPDLLDSSFIKDRSDTDQDDYEVLKEAISKYGQSVPILVRPSPAGQGRYMIVFGHRRAQATRDLGIKVRAIIKNLEDIEHVVTQGQENTARSNLSFIEKALFAQRLLNAGMSKDIVKSSLSVDDTLLSRMISVVETIPHEILEKLGSCKRVGRDRWEDLKKLLLKPENNEIALMVVASNEFDDADDNFIYLHTQIKKLSKPSKRPKKVAVRLLWAHTDGDDKLSVETTKDSKILTMKFDQKSKDFGDYVSSKLEELYAQFKQNGE</sequence>
<dbReference type="InterPro" id="IPR011111">
    <property type="entry name" value="Plasmid_RepB"/>
</dbReference>
<gene>
    <name evidence="3" type="primary">repB</name>
    <name evidence="3" type="ORF">ACFQ35_01865</name>
</gene>
<dbReference type="InterPro" id="IPR003115">
    <property type="entry name" value="ParB_N"/>
</dbReference>
<dbReference type="Gene3D" id="3.90.1530.30">
    <property type="match status" value="1"/>
</dbReference>
<keyword evidence="4" id="KW-1185">Reference proteome</keyword>
<comment type="similarity">
    <text evidence="1">Belongs to the ParB family.</text>
</comment>
<evidence type="ECO:0000313" key="4">
    <source>
        <dbReference type="Proteomes" id="UP001597263"/>
    </source>
</evidence>
<name>A0ABW3UZU8_9HYPH</name>
<dbReference type="NCBIfam" id="TIGR03454">
    <property type="entry name" value="partition_RepB"/>
    <property type="match status" value="1"/>
</dbReference>
<proteinExistence type="inferred from homology"/>
<dbReference type="InterPro" id="IPR004437">
    <property type="entry name" value="ParB/RepB/Spo0J"/>
</dbReference>
<dbReference type="PANTHER" id="PTHR33375:SF1">
    <property type="entry name" value="CHROMOSOME-PARTITIONING PROTEIN PARB-RELATED"/>
    <property type="match status" value="1"/>
</dbReference>
<protein>
    <submittedName>
        <fullName evidence="3">Plasmid partitioning protein RepB</fullName>
    </submittedName>
</protein>
<dbReference type="NCBIfam" id="TIGR00180">
    <property type="entry name" value="parB_part"/>
    <property type="match status" value="1"/>
</dbReference>
<reference evidence="4" key="1">
    <citation type="journal article" date="2019" name="Int. J. Syst. Evol. Microbiol.">
        <title>The Global Catalogue of Microorganisms (GCM) 10K type strain sequencing project: providing services to taxonomists for standard genome sequencing and annotation.</title>
        <authorList>
            <consortium name="The Broad Institute Genomics Platform"/>
            <consortium name="The Broad Institute Genome Sequencing Center for Infectious Disease"/>
            <person name="Wu L."/>
            <person name="Ma J."/>
        </authorList>
    </citation>
    <scope>NUCLEOTIDE SEQUENCE [LARGE SCALE GENOMIC DNA]</scope>
    <source>
        <strain evidence="4">CCUG 49584</strain>
    </source>
</reference>
<dbReference type="Pfam" id="PF07506">
    <property type="entry name" value="RepB"/>
    <property type="match status" value="1"/>
</dbReference>
<dbReference type="Proteomes" id="UP001597263">
    <property type="component" value="Unassembled WGS sequence"/>
</dbReference>
<feature type="domain" description="ParB-like N-terminal" evidence="2">
    <location>
        <begin position="64"/>
        <end position="155"/>
    </location>
</feature>
<evidence type="ECO:0000313" key="3">
    <source>
        <dbReference type="EMBL" id="MFD1225922.1"/>
    </source>
</evidence>
<accession>A0ABW3UZU8</accession>
<evidence type="ECO:0000256" key="1">
    <source>
        <dbReference type="ARBA" id="ARBA00006295"/>
    </source>
</evidence>
<dbReference type="InterPro" id="IPR036086">
    <property type="entry name" value="ParB/Sulfiredoxin_sf"/>
</dbReference>
<dbReference type="Gene3D" id="1.10.10.2830">
    <property type="match status" value="1"/>
</dbReference>
<dbReference type="SMART" id="SM00470">
    <property type="entry name" value="ParB"/>
    <property type="match status" value="1"/>
</dbReference>
<dbReference type="RefSeq" id="WP_289388194.1">
    <property type="nucleotide sequence ID" value="NZ_JAUCBM010000010.1"/>
</dbReference>